<dbReference type="InterPro" id="IPR019734">
    <property type="entry name" value="TPR_rpt"/>
</dbReference>
<dbReference type="PROSITE" id="PS50005">
    <property type="entry name" value="TPR"/>
    <property type="match status" value="1"/>
</dbReference>
<dbReference type="Pfam" id="PF07219">
    <property type="entry name" value="HemY_N"/>
    <property type="match status" value="1"/>
</dbReference>
<keyword evidence="4" id="KW-1003">Cell membrane</keyword>
<dbReference type="InterPro" id="IPR010817">
    <property type="entry name" value="HemY_N"/>
</dbReference>
<dbReference type="AlphaFoldDB" id="A0A1I5RV85"/>
<dbReference type="NCBIfam" id="TIGR00540">
    <property type="entry name" value="TPR_hemY_coli"/>
    <property type="match status" value="1"/>
</dbReference>
<protein>
    <submittedName>
        <fullName evidence="15">HemY protein</fullName>
    </submittedName>
</protein>
<dbReference type="EMBL" id="FOWR01000019">
    <property type="protein sequence ID" value="SFP62435.1"/>
    <property type="molecule type" value="Genomic_DNA"/>
</dbReference>
<keyword evidence="7" id="KW-0677">Repeat</keyword>
<comment type="pathway">
    <text evidence="3">Porphyrin-containing compound metabolism; protoheme biosynthesis.</text>
</comment>
<evidence type="ECO:0000256" key="5">
    <source>
        <dbReference type="ARBA" id="ARBA00022519"/>
    </source>
</evidence>
<evidence type="ECO:0000313" key="15">
    <source>
        <dbReference type="EMBL" id="SFP62435.1"/>
    </source>
</evidence>
<sequence>MIKILLLVIALIAGLIVGPDLAGNQGYVLISAANQTIEMSLTTLIILVIAAFAAFFILEFLVRKLLSISSSTRGWFSGRKNKKARKLTNDGLMKLLEGDWKQAEKLVVKGASHSDAPLLNCLAAAEAAQGRGDVESRDRYLQKAADFGSDNLATSLTRAKLQYRQGQYEEALASLQGLIDAHPRNAILLTLLKDTYLQLQDWQALIRLLPSLKRVKALSDEEVHKLEIKAECGLMAYIATQKGSDGLLAHWNSLSRAARQQTSLIACLVKQLIARRSDSEAYVILRENLKKQPDESLISLIPELTLPDYHPVILKLQELLRYNENNPVTNSALGQLYFREGKWAEARQHFERALEARPDVTDYAWLVDTLEKLNESGIANSVSREALKLALPPTSSS</sequence>
<dbReference type="GO" id="GO:0005886">
    <property type="term" value="C:plasma membrane"/>
    <property type="evidence" value="ECO:0007669"/>
    <property type="project" value="UniProtKB-SubCell"/>
</dbReference>
<feature type="repeat" description="TPR" evidence="12">
    <location>
        <begin position="327"/>
        <end position="360"/>
    </location>
</feature>
<evidence type="ECO:0000256" key="2">
    <source>
        <dbReference type="ARBA" id="ARBA00004429"/>
    </source>
</evidence>
<dbReference type="STRING" id="1121869.SAMN03084138_02663"/>
<dbReference type="SUPFAM" id="SSF48452">
    <property type="entry name" value="TPR-like"/>
    <property type="match status" value="1"/>
</dbReference>
<dbReference type="UniPathway" id="UPA00252"/>
<keyword evidence="5" id="KW-0997">Cell inner membrane</keyword>
<dbReference type="InterPro" id="IPR013105">
    <property type="entry name" value="TPR_2"/>
</dbReference>
<comment type="subcellular location">
    <subcellularLocation>
        <location evidence="2">Cell inner membrane</location>
        <topology evidence="2">Multi-pass membrane protein</topology>
    </subcellularLocation>
</comment>
<name>A0A1I5RV85_9GAMM</name>
<dbReference type="RefSeq" id="WP_074927268.1">
    <property type="nucleotide sequence ID" value="NZ_FOWR01000019.1"/>
</dbReference>
<keyword evidence="9 13" id="KW-1133">Transmembrane helix</keyword>
<evidence type="ECO:0000256" key="11">
    <source>
        <dbReference type="ARBA" id="ARBA00023244"/>
    </source>
</evidence>
<dbReference type="Pfam" id="PF07719">
    <property type="entry name" value="TPR_2"/>
    <property type="match status" value="1"/>
</dbReference>
<evidence type="ECO:0000256" key="13">
    <source>
        <dbReference type="SAM" id="Phobius"/>
    </source>
</evidence>
<feature type="domain" description="HemY N-terminal" evidence="14">
    <location>
        <begin position="26"/>
        <end position="132"/>
    </location>
</feature>
<dbReference type="GO" id="GO:0006779">
    <property type="term" value="P:porphyrin-containing compound biosynthetic process"/>
    <property type="evidence" value="ECO:0007669"/>
    <property type="project" value="UniProtKB-KW"/>
</dbReference>
<dbReference type="Proteomes" id="UP000182692">
    <property type="component" value="Unassembled WGS sequence"/>
</dbReference>
<dbReference type="GO" id="GO:0042168">
    <property type="term" value="P:heme metabolic process"/>
    <property type="evidence" value="ECO:0007669"/>
    <property type="project" value="InterPro"/>
</dbReference>
<comment type="function">
    <text evidence="1">Involved in a late step of protoheme IX synthesis.</text>
</comment>
<evidence type="ECO:0000259" key="14">
    <source>
        <dbReference type="Pfam" id="PF07219"/>
    </source>
</evidence>
<dbReference type="SMART" id="SM00028">
    <property type="entry name" value="TPR"/>
    <property type="match status" value="2"/>
</dbReference>
<keyword evidence="8 12" id="KW-0802">TPR repeat</keyword>
<dbReference type="InterPro" id="IPR005254">
    <property type="entry name" value="Heme_biosyn_assoc_TPR_pro"/>
</dbReference>
<keyword evidence="11" id="KW-0627">Porphyrin biosynthesis</keyword>
<evidence type="ECO:0000256" key="1">
    <source>
        <dbReference type="ARBA" id="ARBA00002962"/>
    </source>
</evidence>
<keyword evidence="10 13" id="KW-0472">Membrane</keyword>
<evidence type="ECO:0000256" key="4">
    <source>
        <dbReference type="ARBA" id="ARBA00022475"/>
    </source>
</evidence>
<dbReference type="Gene3D" id="1.25.40.10">
    <property type="entry name" value="Tetratricopeptide repeat domain"/>
    <property type="match status" value="2"/>
</dbReference>
<evidence type="ECO:0000256" key="9">
    <source>
        <dbReference type="ARBA" id="ARBA00022989"/>
    </source>
</evidence>
<gene>
    <name evidence="15" type="ORF">SAMN03084138_02663</name>
</gene>
<feature type="transmembrane region" description="Helical" evidence="13">
    <location>
        <begin position="41"/>
        <end position="62"/>
    </location>
</feature>
<keyword evidence="6 13" id="KW-0812">Transmembrane</keyword>
<proteinExistence type="predicted"/>
<evidence type="ECO:0000256" key="8">
    <source>
        <dbReference type="ARBA" id="ARBA00022803"/>
    </source>
</evidence>
<evidence type="ECO:0000256" key="3">
    <source>
        <dbReference type="ARBA" id="ARBA00004744"/>
    </source>
</evidence>
<organism evidence="15 16">
    <name type="scientific">Enterovibrio norvegicus DSM 15893</name>
    <dbReference type="NCBI Taxonomy" id="1121869"/>
    <lineage>
        <taxon>Bacteria</taxon>
        <taxon>Pseudomonadati</taxon>
        <taxon>Pseudomonadota</taxon>
        <taxon>Gammaproteobacteria</taxon>
        <taxon>Vibrionales</taxon>
        <taxon>Vibrionaceae</taxon>
        <taxon>Enterovibrio</taxon>
    </lineage>
</organism>
<evidence type="ECO:0000256" key="12">
    <source>
        <dbReference type="PROSITE-ProRule" id="PRU00339"/>
    </source>
</evidence>
<evidence type="ECO:0000256" key="6">
    <source>
        <dbReference type="ARBA" id="ARBA00022692"/>
    </source>
</evidence>
<dbReference type="InterPro" id="IPR011990">
    <property type="entry name" value="TPR-like_helical_dom_sf"/>
</dbReference>
<evidence type="ECO:0000256" key="7">
    <source>
        <dbReference type="ARBA" id="ARBA00022737"/>
    </source>
</evidence>
<reference evidence="15 16" key="1">
    <citation type="submission" date="2016-10" db="EMBL/GenBank/DDBJ databases">
        <authorList>
            <person name="de Groot N.N."/>
        </authorList>
    </citation>
    <scope>NUCLEOTIDE SEQUENCE [LARGE SCALE GENOMIC DNA]</scope>
    <source>
        <strain evidence="15 16">DSM 15893</strain>
    </source>
</reference>
<dbReference type="OrthoDB" id="7067577at2"/>
<accession>A0A1I5RV85</accession>
<evidence type="ECO:0000256" key="10">
    <source>
        <dbReference type="ARBA" id="ARBA00023136"/>
    </source>
</evidence>
<evidence type="ECO:0000313" key="16">
    <source>
        <dbReference type="Proteomes" id="UP000182692"/>
    </source>
</evidence>
<dbReference type="Pfam" id="PF13432">
    <property type="entry name" value="TPR_16"/>
    <property type="match status" value="1"/>
</dbReference>
<dbReference type="GeneID" id="35870735"/>